<reference evidence="3" key="2">
    <citation type="submission" date="2020-05" db="UniProtKB">
        <authorList>
            <consortium name="EnsemblMetazoa"/>
        </authorList>
    </citation>
    <scope>IDENTIFICATION</scope>
    <source>
        <strain evidence="3">FAR1</strain>
    </source>
</reference>
<dbReference type="Proteomes" id="UP000075886">
    <property type="component" value="Unassembled WGS sequence"/>
</dbReference>
<keyword evidence="4" id="KW-1185">Reference proteome</keyword>
<proteinExistence type="predicted"/>
<evidence type="ECO:0000256" key="1">
    <source>
        <dbReference type="SAM" id="MobiDB-lite"/>
    </source>
</evidence>
<keyword evidence="2" id="KW-0812">Transmembrane</keyword>
<protein>
    <submittedName>
        <fullName evidence="3">Uncharacterized protein</fullName>
    </submittedName>
</protein>
<evidence type="ECO:0000256" key="2">
    <source>
        <dbReference type="SAM" id="Phobius"/>
    </source>
</evidence>
<evidence type="ECO:0000313" key="3">
    <source>
        <dbReference type="EnsemblMetazoa" id="AFAF013818-PA"/>
    </source>
</evidence>
<keyword evidence="2" id="KW-1133">Transmembrane helix</keyword>
<dbReference type="AlphaFoldDB" id="A0A182QNM9"/>
<dbReference type="EnsemblMetazoa" id="AFAF013818-RA">
    <property type="protein sequence ID" value="AFAF013818-PA"/>
    <property type="gene ID" value="AFAF013818"/>
</dbReference>
<accession>A0A182QNM9</accession>
<dbReference type="EMBL" id="AXCN02000396">
    <property type="status" value="NOT_ANNOTATED_CDS"/>
    <property type="molecule type" value="Genomic_DNA"/>
</dbReference>
<dbReference type="VEuPathDB" id="VectorBase:AFAF013818"/>
<feature type="transmembrane region" description="Helical" evidence="2">
    <location>
        <begin position="20"/>
        <end position="41"/>
    </location>
</feature>
<evidence type="ECO:0000313" key="4">
    <source>
        <dbReference type="Proteomes" id="UP000075886"/>
    </source>
</evidence>
<reference evidence="4" key="1">
    <citation type="submission" date="2014-01" db="EMBL/GenBank/DDBJ databases">
        <title>The Genome Sequence of Anopheles farauti FAR1 (V2).</title>
        <authorList>
            <consortium name="The Broad Institute Genomics Platform"/>
            <person name="Neafsey D.E."/>
            <person name="Besansky N."/>
            <person name="Howell P."/>
            <person name="Walton C."/>
            <person name="Young S.K."/>
            <person name="Zeng Q."/>
            <person name="Gargeya S."/>
            <person name="Fitzgerald M."/>
            <person name="Haas B."/>
            <person name="Abouelleil A."/>
            <person name="Allen A.W."/>
            <person name="Alvarado L."/>
            <person name="Arachchi H.M."/>
            <person name="Berlin A.M."/>
            <person name="Chapman S.B."/>
            <person name="Gainer-Dewar J."/>
            <person name="Goldberg J."/>
            <person name="Griggs A."/>
            <person name="Gujja S."/>
            <person name="Hansen M."/>
            <person name="Howarth C."/>
            <person name="Imamovic A."/>
            <person name="Ireland A."/>
            <person name="Larimer J."/>
            <person name="McCowan C."/>
            <person name="Murphy C."/>
            <person name="Pearson M."/>
            <person name="Poon T.W."/>
            <person name="Priest M."/>
            <person name="Roberts A."/>
            <person name="Saif S."/>
            <person name="Shea T."/>
            <person name="Sisk P."/>
            <person name="Sykes S."/>
            <person name="Wortman J."/>
            <person name="Nusbaum C."/>
            <person name="Birren B."/>
        </authorList>
    </citation>
    <scope>NUCLEOTIDE SEQUENCE [LARGE SCALE GENOMIC DNA]</scope>
    <source>
        <strain evidence="4">FAR1</strain>
    </source>
</reference>
<organism evidence="3 4">
    <name type="scientific">Anopheles farauti</name>
    <dbReference type="NCBI Taxonomy" id="69004"/>
    <lineage>
        <taxon>Eukaryota</taxon>
        <taxon>Metazoa</taxon>
        <taxon>Ecdysozoa</taxon>
        <taxon>Arthropoda</taxon>
        <taxon>Hexapoda</taxon>
        <taxon>Insecta</taxon>
        <taxon>Pterygota</taxon>
        <taxon>Neoptera</taxon>
        <taxon>Endopterygota</taxon>
        <taxon>Diptera</taxon>
        <taxon>Nematocera</taxon>
        <taxon>Culicoidea</taxon>
        <taxon>Culicidae</taxon>
        <taxon>Anophelinae</taxon>
        <taxon>Anopheles</taxon>
    </lineage>
</organism>
<keyword evidence="2" id="KW-0472">Membrane</keyword>
<name>A0A182QNM9_9DIPT</name>
<sequence>MEGVMPEFPSPACAASKRNVQFIILGPSALFAVFVLGFVTCSSYKRLRSGRARWVDGLAVCPVATGALALGDFVYRSLAQRLLRAHRIPLPILVTLRAPSAGDDDDDDGRIRREDGGGKGIANGGKVYI</sequence>
<feature type="region of interest" description="Disordered" evidence="1">
    <location>
        <begin position="99"/>
        <end position="118"/>
    </location>
</feature>